<dbReference type="Gene3D" id="3.90.1200.10">
    <property type="match status" value="1"/>
</dbReference>
<reference evidence="2" key="1">
    <citation type="journal article" date="2020" name="Stud. Mycol.">
        <title>101 Dothideomycetes genomes: a test case for predicting lifestyles and emergence of pathogens.</title>
        <authorList>
            <person name="Haridas S."/>
            <person name="Albert R."/>
            <person name="Binder M."/>
            <person name="Bloem J."/>
            <person name="Labutti K."/>
            <person name="Salamov A."/>
            <person name="Andreopoulos B."/>
            <person name="Baker S."/>
            <person name="Barry K."/>
            <person name="Bills G."/>
            <person name="Bluhm B."/>
            <person name="Cannon C."/>
            <person name="Castanera R."/>
            <person name="Culley D."/>
            <person name="Daum C."/>
            <person name="Ezra D."/>
            <person name="Gonzalez J."/>
            <person name="Henrissat B."/>
            <person name="Kuo A."/>
            <person name="Liang C."/>
            <person name="Lipzen A."/>
            <person name="Lutzoni F."/>
            <person name="Magnuson J."/>
            <person name="Mondo S."/>
            <person name="Nolan M."/>
            <person name="Ohm R."/>
            <person name="Pangilinan J."/>
            <person name="Park H.-J."/>
            <person name="Ramirez L."/>
            <person name="Alfaro M."/>
            <person name="Sun H."/>
            <person name="Tritt A."/>
            <person name="Yoshinaga Y."/>
            <person name="Zwiers L.-H."/>
            <person name="Turgeon B."/>
            <person name="Goodwin S."/>
            <person name="Spatafora J."/>
            <person name="Crous P."/>
            <person name="Grigoriev I."/>
        </authorList>
    </citation>
    <scope>NUCLEOTIDE SEQUENCE</scope>
    <source>
        <strain evidence="2">CBS 121410</strain>
    </source>
</reference>
<dbReference type="GO" id="GO:0016301">
    <property type="term" value="F:kinase activity"/>
    <property type="evidence" value="ECO:0007669"/>
    <property type="project" value="UniProtKB-KW"/>
</dbReference>
<comment type="caution">
    <text evidence="2">The sequence shown here is derived from an EMBL/GenBank/DDBJ whole genome shotgun (WGS) entry which is preliminary data.</text>
</comment>
<dbReference type="CDD" id="cd05120">
    <property type="entry name" value="APH_ChoK_like"/>
    <property type="match status" value="1"/>
</dbReference>
<dbReference type="Proteomes" id="UP000799776">
    <property type="component" value="Unassembled WGS sequence"/>
</dbReference>
<dbReference type="EMBL" id="ML978738">
    <property type="protein sequence ID" value="KAF2084766.1"/>
    <property type="molecule type" value="Genomic_DNA"/>
</dbReference>
<evidence type="ECO:0000313" key="3">
    <source>
        <dbReference type="Proteomes" id="UP000799776"/>
    </source>
</evidence>
<dbReference type="InterPro" id="IPR011009">
    <property type="entry name" value="Kinase-like_dom_sf"/>
</dbReference>
<organism evidence="2 3">
    <name type="scientific">Saccharata proteae CBS 121410</name>
    <dbReference type="NCBI Taxonomy" id="1314787"/>
    <lineage>
        <taxon>Eukaryota</taxon>
        <taxon>Fungi</taxon>
        <taxon>Dikarya</taxon>
        <taxon>Ascomycota</taxon>
        <taxon>Pezizomycotina</taxon>
        <taxon>Dothideomycetes</taxon>
        <taxon>Dothideomycetes incertae sedis</taxon>
        <taxon>Botryosphaeriales</taxon>
        <taxon>Saccharataceae</taxon>
        <taxon>Saccharata</taxon>
    </lineage>
</organism>
<protein>
    <submittedName>
        <fullName evidence="2">Kinase-like protein</fullName>
    </submittedName>
</protein>
<keyword evidence="2" id="KW-0418">Kinase</keyword>
<dbReference type="PANTHER" id="PTHR21310">
    <property type="entry name" value="AMINOGLYCOSIDE PHOSPHOTRANSFERASE-RELATED-RELATED"/>
    <property type="match status" value="1"/>
</dbReference>
<keyword evidence="3" id="KW-1185">Reference proteome</keyword>
<dbReference type="SUPFAM" id="SSF56112">
    <property type="entry name" value="Protein kinase-like (PK-like)"/>
    <property type="match status" value="1"/>
</dbReference>
<evidence type="ECO:0000313" key="2">
    <source>
        <dbReference type="EMBL" id="KAF2084766.1"/>
    </source>
</evidence>
<dbReference type="InterPro" id="IPR051678">
    <property type="entry name" value="AGP_Transferase"/>
</dbReference>
<name>A0A9P4LW61_9PEZI</name>
<dbReference type="OrthoDB" id="2906425at2759"/>
<dbReference type="InterPro" id="IPR002575">
    <property type="entry name" value="Aminoglycoside_PTrfase"/>
</dbReference>
<accession>A0A9P4LW61</accession>
<evidence type="ECO:0000259" key="1">
    <source>
        <dbReference type="Pfam" id="PF01636"/>
    </source>
</evidence>
<keyword evidence="2" id="KW-0808">Transferase</keyword>
<dbReference type="PANTHER" id="PTHR21310:SF58">
    <property type="entry name" value="AMINOGLYCOSIDE PHOSPHOTRANSFERASE DOMAIN-CONTAINING PROTEIN"/>
    <property type="match status" value="1"/>
</dbReference>
<dbReference type="Pfam" id="PF01636">
    <property type="entry name" value="APH"/>
    <property type="match status" value="1"/>
</dbReference>
<proteinExistence type="predicted"/>
<sequence>MRLRKRPEDPDPEPQLKPIELHKLFGRKVELLPDNTVVKSGKSLWSYEADALALAERLQLPVPRLLGFEVQDDGTKHLRMSFIAGEVLETAWLRMTAEEKKDIARQLRDMLCTMRSLPCTTGVIGACNGGPVKDPRLAGDVTAGPFPDEATFNDAFVLDLYKPTIGRMREALRKALHALPSHRIVFTHSDLHQKNIIVRDGRIVGLIDWEEAGWYPEYWEYVKFLGNVTQSNRDWQEYVDDIFAETYDAELVVYQAVLRWRKK</sequence>
<dbReference type="AlphaFoldDB" id="A0A9P4LW61"/>
<feature type="domain" description="Aminoglycoside phosphotransferase" evidence="1">
    <location>
        <begin position="48"/>
        <end position="248"/>
    </location>
</feature>
<gene>
    <name evidence="2" type="ORF">K490DRAFT_68523</name>
</gene>